<evidence type="ECO:0000256" key="15">
    <source>
        <dbReference type="ARBA" id="ARBA00023211"/>
    </source>
</evidence>
<keyword evidence="15" id="KW-0464">Manganese</keyword>
<organism evidence="20 21">
    <name type="scientific">Zingiber officinale</name>
    <name type="common">Ginger</name>
    <name type="synonym">Amomum zingiber</name>
    <dbReference type="NCBI Taxonomy" id="94328"/>
    <lineage>
        <taxon>Eukaryota</taxon>
        <taxon>Viridiplantae</taxon>
        <taxon>Streptophyta</taxon>
        <taxon>Embryophyta</taxon>
        <taxon>Tracheophyta</taxon>
        <taxon>Spermatophyta</taxon>
        <taxon>Magnoliopsida</taxon>
        <taxon>Liliopsida</taxon>
        <taxon>Zingiberales</taxon>
        <taxon>Zingiberaceae</taxon>
        <taxon>Zingiber</taxon>
    </lineage>
</organism>
<comment type="subcellular location">
    <subcellularLocation>
        <location evidence="3">Golgi apparatus</location>
    </subcellularLocation>
</comment>
<evidence type="ECO:0000256" key="9">
    <source>
        <dbReference type="ARBA" id="ARBA00022723"/>
    </source>
</evidence>
<comment type="catalytic activity">
    <reaction evidence="18">
        <text>O-phospho-L-threonyl-[protein] + H2O = L-threonyl-[protein] + phosphate</text>
        <dbReference type="Rhea" id="RHEA:47004"/>
        <dbReference type="Rhea" id="RHEA-COMP:11060"/>
        <dbReference type="Rhea" id="RHEA-COMP:11605"/>
        <dbReference type="ChEBI" id="CHEBI:15377"/>
        <dbReference type="ChEBI" id="CHEBI:30013"/>
        <dbReference type="ChEBI" id="CHEBI:43474"/>
        <dbReference type="ChEBI" id="CHEBI:61977"/>
        <dbReference type="EC" id="3.1.3.16"/>
    </reaction>
</comment>
<evidence type="ECO:0000256" key="5">
    <source>
        <dbReference type="ARBA" id="ARBA00010481"/>
    </source>
</evidence>
<keyword evidence="16" id="KW-0961">Cell wall biogenesis/degradation</keyword>
<dbReference type="Pfam" id="PF03254">
    <property type="entry name" value="XG_FTase"/>
    <property type="match status" value="1"/>
</dbReference>
<evidence type="ECO:0000256" key="2">
    <source>
        <dbReference type="ARBA" id="ARBA00001946"/>
    </source>
</evidence>
<comment type="similarity">
    <text evidence="5">Belongs to the glycosyltransferase 37 family.</text>
</comment>
<dbReference type="GO" id="GO:0016020">
    <property type="term" value="C:membrane"/>
    <property type="evidence" value="ECO:0007669"/>
    <property type="project" value="InterPro"/>
</dbReference>
<feature type="domain" description="PPM-type phosphatase" evidence="19">
    <location>
        <begin position="481"/>
        <end position="750"/>
    </location>
</feature>
<dbReference type="GO" id="GO:0042546">
    <property type="term" value="P:cell wall biogenesis"/>
    <property type="evidence" value="ECO:0007669"/>
    <property type="project" value="InterPro"/>
</dbReference>
<dbReference type="SMART" id="SM00331">
    <property type="entry name" value="PP2C_SIG"/>
    <property type="match status" value="1"/>
</dbReference>
<comment type="cofactor">
    <cofactor evidence="2">
        <name>Mg(2+)</name>
        <dbReference type="ChEBI" id="CHEBI:18420"/>
    </cofactor>
</comment>
<dbReference type="InterPro" id="IPR029058">
    <property type="entry name" value="AB_hydrolase_fold"/>
</dbReference>
<keyword evidence="13" id="KW-0333">Golgi apparatus</keyword>
<evidence type="ECO:0000256" key="17">
    <source>
        <dbReference type="ARBA" id="ARBA00047761"/>
    </source>
</evidence>
<dbReference type="InterPro" id="IPR002160">
    <property type="entry name" value="Prot_inh_Kunz-lg"/>
</dbReference>
<evidence type="ECO:0000256" key="3">
    <source>
        <dbReference type="ARBA" id="ARBA00004555"/>
    </source>
</evidence>
<dbReference type="InterPro" id="IPR008547">
    <property type="entry name" value="DUF829_TMEM53"/>
</dbReference>
<accession>A0A8J5GBX7</accession>
<dbReference type="InterPro" id="IPR011065">
    <property type="entry name" value="Kunitz_inhibitor_STI-like_sf"/>
</dbReference>
<keyword evidence="7" id="KW-0328">Glycosyltransferase</keyword>
<dbReference type="InterPro" id="IPR036457">
    <property type="entry name" value="PPM-type-like_dom_sf"/>
</dbReference>
<keyword evidence="8" id="KW-0808">Transferase</keyword>
<dbReference type="SUPFAM" id="SSF81606">
    <property type="entry name" value="PP2C-like"/>
    <property type="match status" value="1"/>
</dbReference>
<dbReference type="PROSITE" id="PS00283">
    <property type="entry name" value="SOYBEAN_KUNITZ"/>
    <property type="match status" value="1"/>
</dbReference>
<dbReference type="GO" id="GO:0004722">
    <property type="term" value="F:protein serine/threonine phosphatase activity"/>
    <property type="evidence" value="ECO:0007669"/>
    <property type="project" value="UniProtKB-EC"/>
</dbReference>
<dbReference type="CDD" id="cd00143">
    <property type="entry name" value="PP2Cc"/>
    <property type="match status" value="1"/>
</dbReference>
<evidence type="ECO:0000256" key="11">
    <source>
        <dbReference type="ARBA" id="ARBA00022842"/>
    </source>
</evidence>
<keyword evidence="10" id="KW-0378">Hydrolase</keyword>
<dbReference type="PROSITE" id="PS51746">
    <property type="entry name" value="PPM_2"/>
    <property type="match status" value="1"/>
</dbReference>
<dbReference type="FunFam" id="3.60.40.10:FF:000022">
    <property type="entry name" value="probable protein phosphatase 2C 12"/>
    <property type="match status" value="1"/>
</dbReference>
<evidence type="ECO:0000256" key="13">
    <source>
        <dbReference type="ARBA" id="ARBA00023034"/>
    </source>
</evidence>
<dbReference type="SMART" id="SM00452">
    <property type="entry name" value="STI"/>
    <property type="match status" value="1"/>
</dbReference>
<evidence type="ECO:0000256" key="16">
    <source>
        <dbReference type="ARBA" id="ARBA00023316"/>
    </source>
</evidence>
<dbReference type="Pfam" id="PF05705">
    <property type="entry name" value="DUF829"/>
    <property type="match status" value="1"/>
</dbReference>
<dbReference type="SUPFAM" id="SSF53474">
    <property type="entry name" value="alpha/beta-Hydrolases"/>
    <property type="match status" value="1"/>
</dbReference>
<dbReference type="Proteomes" id="UP000734854">
    <property type="component" value="Unassembled WGS sequence"/>
</dbReference>
<dbReference type="PRINTS" id="PR00291">
    <property type="entry name" value="KUNITZINHBTR"/>
</dbReference>
<dbReference type="GO" id="GO:0008107">
    <property type="term" value="F:galactoside 2-alpha-L-fucosyltransferase activity"/>
    <property type="evidence" value="ECO:0007669"/>
    <property type="project" value="InterPro"/>
</dbReference>
<dbReference type="GO" id="GO:0009969">
    <property type="term" value="P:xyloglucan biosynthetic process"/>
    <property type="evidence" value="ECO:0007669"/>
    <property type="project" value="TreeGrafter"/>
</dbReference>
<dbReference type="SMART" id="SM00332">
    <property type="entry name" value="PP2Cc"/>
    <property type="match status" value="1"/>
</dbReference>
<gene>
    <name evidence="20" type="ORF">ZIOFF_039560</name>
</gene>
<evidence type="ECO:0000259" key="19">
    <source>
        <dbReference type="PROSITE" id="PS51746"/>
    </source>
</evidence>
<name>A0A8J5GBX7_ZINOF</name>
<evidence type="ECO:0000256" key="18">
    <source>
        <dbReference type="ARBA" id="ARBA00048336"/>
    </source>
</evidence>
<dbReference type="Gene3D" id="3.40.50.11340">
    <property type="match status" value="1"/>
</dbReference>
<keyword evidence="14" id="KW-0325">Glycoprotein</keyword>
<evidence type="ECO:0000256" key="10">
    <source>
        <dbReference type="ARBA" id="ARBA00022801"/>
    </source>
</evidence>
<dbReference type="Gene3D" id="3.40.50.11350">
    <property type="match status" value="1"/>
</dbReference>
<keyword evidence="11" id="KW-0460">Magnesium</keyword>
<dbReference type="Gene3D" id="3.60.40.10">
    <property type="entry name" value="PPM-type phosphatase domain"/>
    <property type="match status" value="1"/>
</dbReference>
<evidence type="ECO:0000256" key="4">
    <source>
        <dbReference type="ARBA" id="ARBA00006702"/>
    </source>
</evidence>
<evidence type="ECO:0000256" key="14">
    <source>
        <dbReference type="ARBA" id="ARBA00023180"/>
    </source>
</evidence>
<dbReference type="EC" id="3.1.3.16" evidence="6"/>
<protein>
    <recommendedName>
        <fullName evidence="6">protein-serine/threonine phosphatase</fullName>
        <ecNumber evidence="6">3.1.3.16</ecNumber>
    </recommendedName>
</protein>
<dbReference type="SUPFAM" id="SSF50386">
    <property type="entry name" value="STI-like"/>
    <property type="match status" value="1"/>
</dbReference>
<evidence type="ECO:0000256" key="7">
    <source>
        <dbReference type="ARBA" id="ARBA00022676"/>
    </source>
</evidence>
<dbReference type="PANTHER" id="PTHR31889:SF2">
    <property type="entry name" value="FUCOSYLTRANSFERASE 3"/>
    <property type="match status" value="1"/>
</dbReference>
<dbReference type="GO" id="GO:0071555">
    <property type="term" value="P:cell wall organization"/>
    <property type="evidence" value="ECO:0007669"/>
    <property type="project" value="UniProtKB-KW"/>
</dbReference>
<dbReference type="GO" id="GO:0005794">
    <property type="term" value="C:Golgi apparatus"/>
    <property type="evidence" value="ECO:0007669"/>
    <property type="project" value="UniProtKB-SubCell"/>
</dbReference>
<reference evidence="20 21" key="1">
    <citation type="submission" date="2020-08" db="EMBL/GenBank/DDBJ databases">
        <title>Plant Genome Project.</title>
        <authorList>
            <person name="Zhang R.-G."/>
        </authorList>
    </citation>
    <scope>NUCLEOTIDE SEQUENCE [LARGE SCALE GENOMIC DNA]</scope>
    <source>
        <tissue evidence="20">Rhizome</tissue>
    </source>
</reference>
<keyword evidence="21" id="KW-1185">Reference proteome</keyword>
<evidence type="ECO:0000313" key="20">
    <source>
        <dbReference type="EMBL" id="KAG6499768.1"/>
    </source>
</evidence>
<evidence type="ECO:0000313" key="21">
    <source>
        <dbReference type="Proteomes" id="UP000734854"/>
    </source>
</evidence>
<dbReference type="EMBL" id="JACMSC010000011">
    <property type="protein sequence ID" value="KAG6499768.1"/>
    <property type="molecule type" value="Genomic_DNA"/>
</dbReference>
<keyword evidence="9" id="KW-0479">Metal-binding</keyword>
<evidence type="ECO:0000256" key="1">
    <source>
        <dbReference type="ARBA" id="ARBA00001936"/>
    </source>
</evidence>
<evidence type="ECO:0000256" key="8">
    <source>
        <dbReference type="ARBA" id="ARBA00022679"/>
    </source>
</evidence>
<comment type="similarity">
    <text evidence="4">Belongs to the PP2C family.</text>
</comment>
<dbReference type="InterPro" id="IPR001932">
    <property type="entry name" value="PPM-type_phosphatase-like_dom"/>
</dbReference>
<proteinExistence type="inferred from homology"/>
<dbReference type="Gene3D" id="3.40.50.1820">
    <property type="entry name" value="alpha/beta hydrolase"/>
    <property type="match status" value="1"/>
</dbReference>
<dbReference type="FunFam" id="3.40.50.11340:FF:000005">
    <property type="entry name" value="Galactoside 2-alpha-L-fucosyltransferase"/>
    <property type="match status" value="1"/>
</dbReference>
<keyword evidence="12" id="KW-0904">Protein phosphatase</keyword>
<dbReference type="GO" id="GO:0004866">
    <property type="term" value="F:endopeptidase inhibitor activity"/>
    <property type="evidence" value="ECO:0007669"/>
    <property type="project" value="InterPro"/>
</dbReference>
<comment type="caution">
    <text evidence="20">The sequence shown here is derived from an EMBL/GenBank/DDBJ whole genome shotgun (WGS) entry which is preliminary data.</text>
</comment>
<dbReference type="PANTHER" id="PTHR31889">
    <property type="entry name" value="FUCOSYLTRANSFERASE 2-RELATED"/>
    <property type="match status" value="1"/>
</dbReference>
<dbReference type="InterPro" id="IPR004938">
    <property type="entry name" value="XG_FTase"/>
</dbReference>
<evidence type="ECO:0000256" key="6">
    <source>
        <dbReference type="ARBA" id="ARBA00013081"/>
    </source>
</evidence>
<comment type="cofactor">
    <cofactor evidence="1">
        <name>Mn(2+)</name>
        <dbReference type="ChEBI" id="CHEBI:29035"/>
    </cofactor>
</comment>
<dbReference type="GO" id="GO:0046872">
    <property type="term" value="F:metal ion binding"/>
    <property type="evidence" value="ECO:0007669"/>
    <property type="project" value="UniProtKB-KW"/>
</dbReference>
<sequence length="1605" mass="180383">MWGERGRFYWGRSEREARREAKGIAVLFSWLSSQESDLKPFVDLYCSLGWSPLVCHVDFLTLRYRYEFGLFFLKDSFVVFNVKSSALHLRIVFLIFSLCRYFPDKVTSLAHGVLDELVKVIKIKRLPIVLVSFSLGSKGCMDRILHVLEGKCQGGHILDEYQLIKEGICGQIHDSGPIDFTNDSVARFIHHPSAQRFFRPTRITSWVARAMTSGLGTIFTGRFDAQRAEYWKILYSSVSMGPFLVFCSEDDEFASCQTIFNFAQRLKELGGDVKLVKWSNSPHIGHYMHHRNEYHRNVIELLDKAAATFSQRCNYNGATADLGNACNSILESICSLREATITSNESLRRAVIEPNDHFALPSPNDNFETKNRSSLGNDKSFTLPSINPQGVLSQILFDVCVPENVEGWDIKPSTSFKGKQCFSFGHRRHPMNPMRLRYAFGGGGEVSWGFEVCFGLANMAAKTGRAMSLELLLKKESSSEKIDNPEILYGQANQSKKGEDFTFVKVDCERVTGEGVTPFSVFALFDGHNGSAAAIYSEEYLLNNILSAIPANLSRDEWVAALPRALVAGFVKTDKDFQTKARSSGTTVTFVIIDGWVITVASVGDSQCILESAEGSIYLLSADHRFEVNEEEVERVQASGGGVGRMNAGGGAEIGPLRCWPGGLCISRSIGDMNAGELIVPIPYVKQVKLSNNGCRLIISSDGVWDALSFETACNCSRGLSVEAAAHQIVKEAVQVKGLRDDTTCIVVDLIPSDKLTPSAPPQKKQGMAVFKNMFRRKSNEPSSQSDKDCIESDMVEELFEDGSASLEQRLEVGYPICNLFKLFVCAVCQVELKPGEGISIHSDSSERQQPENSRAWDGPFLSGDLEIQGRSKLEMERQSSWVRKTTGAMTITCLMLLPLLLLVTQSAFNTYLDRLLPHVIRERICWKDGSLTPRDDDDDDKLLGGLLSGDFDESSCLSRYHAVSYWKNPSRPPSPHLAAKLRRYEALHKRCGPGTELFEKAIHHLNSSNHTAGKPTTDCNYVVWVPSDGLGNRIIALVSTFLYALLTDKVLLLHLTDDFHDLLCEPFPGTSWSLPQDFPVGDLLNIYANPPWTLSNPQNAPYLYLHLTHDQRFSAHGFFCEDSQLLLRSFQWLLLRSNQYFVPALFRSSVYEKELELMFSEADVFYHLGRYLLHPTNSVWGYITRYYHAYLADAERIVGLQIRVFPSAPISSDQMLAQLLNCSWQEGLLPEVMIEEAMNSSRWRRNKPKKVLLTTLYSGYYERLKSMYNEHPTVDGEVIAVHQPSHEEKQHTEERNHNKKALMEMYLLSFCDVLVTSGYSTFGYVPQGLSGLRPWILMRPDGGGESVNCRRAVSTEPCFHAPMGYQCIGEKKRKDGEEEAMRLVGKCEDVAGGLKLVTRGFLAFLYYLSVELKATQTIKEFLVSLFLLFPLSVEAISVLDTDGKSLHPNHLYYVLPREGSDGGGLTLWALGSKKDELGCSLLTVVQEGSEVDFGLQVIFLPVPDDAKFVNTSTNLNIQFIIEIICLKSTIWQVNNTSEPQYLIFEGRKRELGSYFKLEEYSGGDYEFIHYLTNRDVWLFLDGRKRWLGLDDDPFPVVFKNATLN</sequence>
<comment type="catalytic activity">
    <reaction evidence="17">
        <text>O-phospho-L-seryl-[protein] + H2O = L-seryl-[protein] + phosphate</text>
        <dbReference type="Rhea" id="RHEA:20629"/>
        <dbReference type="Rhea" id="RHEA-COMP:9863"/>
        <dbReference type="Rhea" id="RHEA-COMP:11604"/>
        <dbReference type="ChEBI" id="CHEBI:15377"/>
        <dbReference type="ChEBI" id="CHEBI:29999"/>
        <dbReference type="ChEBI" id="CHEBI:43474"/>
        <dbReference type="ChEBI" id="CHEBI:83421"/>
        <dbReference type="EC" id="3.1.3.16"/>
    </reaction>
</comment>
<dbReference type="Pfam" id="PF00197">
    <property type="entry name" value="Kunitz_legume"/>
    <property type="match status" value="1"/>
</dbReference>
<dbReference type="Pfam" id="PF00481">
    <property type="entry name" value="PP2C"/>
    <property type="match status" value="1"/>
</dbReference>
<evidence type="ECO:0000256" key="12">
    <source>
        <dbReference type="ARBA" id="ARBA00022912"/>
    </source>
</evidence>
<dbReference type="Gene3D" id="2.80.10.50">
    <property type="match status" value="1"/>
</dbReference>